<organism evidence="1 2">
    <name type="scientific">Acetobacter oeni</name>
    <dbReference type="NCBI Taxonomy" id="304077"/>
    <lineage>
        <taxon>Bacteria</taxon>
        <taxon>Pseudomonadati</taxon>
        <taxon>Pseudomonadota</taxon>
        <taxon>Alphaproteobacteria</taxon>
        <taxon>Acetobacterales</taxon>
        <taxon>Acetobacteraceae</taxon>
        <taxon>Acetobacter</taxon>
    </lineage>
</organism>
<gene>
    <name evidence="1" type="ORF">AOE01nite_04520</name>
</gene>
<accession>A0A511XH15</accession>
<dbReference type="EMBL" id="BJYG01000003">
    <property type="protein sequence ID" value="GEN62228.1"/>
    <property type="molecule type" value="Genomic_DNA"/>
</dbReference>
<reference evidence="1 2" key="1">
    <citation type="submission" date="2019-07" db="EMBL/GenBank/DDBJ databases">
        <title>Whole genome shotgun sequence of Acetobacter oeni NBRC 105207.</title>
        <authorList>
            <person name="Hosoyama A."/>
            <person name="Uohara A."/>
            <person name="Ohji S."/>
            <person name="Ichikawa N."/>
        </authorList>
    </citation>
    <scope>NUCLEOTIDE SEQUENCE [LARGE SCALE GENOMIC DNA]</scope>
    <source>
        <strain evidence="1 2">NBRC 105207</strain>
    </source>
</reference>
<comment type="caution">
    <text evidence="1">The sequence shown here is derived from an EMBL/GenBank/DDBJ whole genome shotgun (WGS) entry which is preliminary data.</text>
</comment>
<name>A0A511XH15_9PROT</name>
<keyword evidence="2" id="KW-1185">Reference proteome</keyword>
<dbReference type="AlphaFoldDB" id="A0A511XH15"/>
<evidence type="ECO:0000313" key="1">
    <source>
        <dbReference type="EMBL" id="GEN62228.1"/>
    </source>
</evidence>
<evidence type="ECO:0000313" key="2">
    <source>
        <dbReference type="Proteomes" id="UP000321746"/>
    </source>
</evidence>
<sequence length="165" mass="18245">MAAWYRRGFFAVGALGLLTVLPSCESTSEIVAQKEDHLAAAGFAFKPANTQERQAMINRLPPHHFVRRVKGDQPFYVYADPTVCDCLYVGDEAAYARYQQYRQAQALADEQEMTAMDYQDASWNWGAWGPWGGGPYGWGGLPGGAYGGWNPAWGNWDPGMGPTGW</sequence>
<proteinExistence type="predicted"/>
<dbReference type="Proteomes" id="UP000321746">
    <property type="component" value="Unassembled WGS sequence"/>
</dbReference>
<protein>
    <submittedName>
        <fullName evidence="1">Uncharacterized protein</fullName>
    </submittedName>
</protein>